<protein>
    <submittedName>
        <fullName evidence="2">Heme-degrading monooxygenase HmoA</fullName>
    </submittedName>
</protein>
<dbReference type="GO" id="GO:0004497">
    <property type="term" value="F:monooxygenase activity"/>
    <property type="evidence" value="ECO:0007669"/>
    <property type="project" value="UniProtKB-KW"/>
</dbReference>
<dbReference type="EMBL" id="FTNT01000001">
    <property type="protein sequence ID" value="SIR69870.1"/>
    <property type="molecule type" value="Genomic_DNA"/>
</dbReference>
<proteinExistence type="predicted"/>
<dbReference type="Pfam" id="PF03992">
    <property type="entry name" value="ABM"/>
    <property type="match status" value="1"/>
</dbReference>
<gene>
    <name evidence="2" type="ORF">SAMN05445060_0521</name>
</gene>
<accession>A0A1N7D259</accession>
<evidence type="ECO:0000313" key="3">
    <source>
        <dbReference type="Proteomes" id="UP000186218"/>
    </source>
</evidence>
<feature type="domain" description="ABM" evidence="1">
    <location>
        <begin position="6"/>
        <end position="74"/>
    </location>
</feature>
<organism evidence="2 3">
    <name type="scientific">Williamsia sterculiae</name>
    <dbReference type="NCBI Taxonomy" id="1344003"/>
    <lineage>
        <taxon>Bacteria</taxon>
        <taxon>Bacillati</taxon>
        <taxon>Actinomycetota</taxon>
        <taxon>Actinomycetes</taxon>
        <taxon>Mycobacteriales</taxon>
        <taxon>Nocardiaceae</taxon>
        <taxon>Williamsia</taxon>
    </lineage>
</organism>
<dbReference type="Proteomes" id="UP000186218">
    <property type="component" value="Unassembled WGS sequence"/>
</dbReference>
<dbReference type="STRING" id="1344003.SAMN05445060_0521"/>
<dbReference type="RefSeq" id="WP_076476136.1">
    <property type="nucleotide sequence ID" value="NZ_FTNT01000001.1"/>
</dbReference>
<evidence type="ECO:0000313" key="2">
    <source>
        <dbReference type="EMBL" id="SIR69870.1"/>
    </source>
</evidence>
<dbReference type="AlphaFoldDB" id="A0A1N7D259"/>
<dbReference type="SUPFAM" id="SSF54909">
    <property type="entry name" value="Dimeric alpha+beta barrel"/>
    <property type="match status" value="1"/>
</dbReference>
<reference evidence="2 3" key="1">
    <citation type="submission" date="2017-01" db="EMBL/GenBank/DDBJ databases">
        <authorList>
            <person name="Mah S.A."/>
            <person name="Swanson W.J."/>
            <person name="Moy G.W."/>
            <person name="Vacquier V.D."/>
        </authorList>
    </citation>
    <scope>NUCLEOTIDE SEQUENCE [LARGE SCALE GENOMIC DNA]</scope>
    <source>
        <strain evidence="2 3">CPCC 203464</strain>
    </source>
</reference>
<dbReference type="Gene3D" id="3.30.70.100">
    <property type="match status" value="1"/>
</dbReference>
<dbReference type="InterPro" id="IPR007138">
    <property type="entry name" value="ABM_dom"/>
</dbReference>
<keyword evidence="2" id="KW-0503">Monooxygenase</keyword>
<keyword evidence="2" id="KW-0560">Oxidoreductase</keyword>
<sequence>MNSVSVLTLRVPADKAADVIGYYQRERILQTSGAAAAQLLVDVKDPGTIVVLAWWTDPEAYTAWQQAPERDAFNRGITGIAGASIGGGSQELRVVQYVSGND</sequence>
<evidence type="ECO:0000259" key="1">
    <source>
        <dbReference type="Pfam" id="PF03992"/>
    </source>
</evidence>
<dbReference type="InterPro" id="IPR011008">
    <property type="entry name" value="Dimeric_a/b-barrel"/>
</dbReference>
<name>A0A1N7D259_9NOCA</name>
<keyword evidence="3" id="KW-1185">Reference proteome</keyword>
<dbReference type="OrthoDB" id="4761217at2"/>